<dbReference type="Proteomes" id="UP001603857">
    <property type="component" value="Unassembled WGS sequence"/>
</dbReference>
<dbReference type="Gene3D" id="2.40.50.140">
    <property type="entry name" value="Nucleic acid-binding proteins"/>
    <property type="match status" value="1"/>
</dbReference>
<sequence>MATRLRLKGAKQPPISIRHRALYLLIKIKFGCTLWDSYATKFLSYWKKQNSETTIIILTHARIKQATRNVISLEAGEDDPKCFMEDLDIMLGFTLAFKSSFNDATEVLR</sequence>
<name>A0ABD1MLU3_9FABA</name>
<proteinExistence type="predicted"/>
<evidence type="ECO:0000313" key="1">
    <source>
        <dbReference type="EMBL" id="KAL2336773.1"/>
    </source>
</evidence>
<comment type="caution">
    <text evidence="1">The sequence shown here is derived from an EMBL/GenBank/DDBJ whole genome shotgun (WGS) entry which is preliminary data.</text>
</comment>
<dbReference type="InterPro" id="IPR012340">
    <property type="entry name" value="NA-bd_OB-fold"/>
</dbReference>
<organism evidence="1 2">
    <name type="scientific">Flemingia macrophylla</name>
    <dbReference type="NCBI Taxonomy" id="520843"/>
    <lineage>
        <taxon>Eukaryota</taxon>
        <taxon>Viridiplantae</taxon>
        <taxon>Streptophyta</taxon>
        <taxon>Embryophyta</taxon>
        <taxon>Tracheophyta</taxon>
        <taxon>Spermatophyta</taxon>
        <taxon>Magnoliopsida</taxon>
        <taxon>eudicotyledons</taxon>
        <taxon>Gunneridae</taxon>
        <taxon>Pentapetalae</taxon>
        <taxon>rosids</taxon>
        <taxon>fabids</taxon>
        <taxon>Fabales</taxon>
        <taxon>Fabaceae</taxon>
        <taxon>Papilionoideae</taxon>
        <taxon>50 kb inversion clade</taxon>
        <taxon>NPAAA clade</taxon>
        <taxon>indigoferoid/millettioid clade</taxon>
        <taxon>Phaseoleae</taxon>
        <taxon>Flemingia</taxon>
    </lineage>
</organism>
<dbReference type="AlphaFoldDB" id="A0ABD1MLU3"/>
<keyword evidence="2" id="KW-1185">Reference proteome</keyword>
<gene>
    <name evidence="1" type="ORF">Fmac_011219</name>
</gene>
<reference evidence="1 2" key="1">
    <citation type="submission" date="2024-08" db="EMBL/GenBank/DDBJ databases">
        <title>Insights into the chromosomal genome structure of Flemingia macrophylla.</title>
        <authorList>
            <person name="Ding Y."/>
            <person name="Zhao Y."/>
            <person name="Bi W."/>
            <person name="Wu M."/>
            <person name="Zhao G."/>
            <person name="Gong Y."/>
            <person name="Li W."/>
            <person name="Zhang P."/>
        </authorList>
    </citation>
    <scope>NUCLEOTIDE SEQUENCE [LARGE SCALE GENOMIC DNA]</scope>
    <source>
        <strain evidence="1">DYQJB</strain>
        <tissue evidence="1">Leaf</tissue>
    </source>
</reference>
<dbReference type="EMBL" id="JBGMDY010000004">
    <property type="protein sequence ID" value="KAL2336773.1"/>
    <property type="molecule type" value="Genomic_DNA"/>
</dbReference>
<accession>A0ABD1MLU3</accession>
<protein>
    <submittedName>
        <fullName evidence="1">Uncharacterized protein</fullName>
    </submittedName>
</protein>
<evidence type="ECO:0000313" key="2">
    <source>
        <dbReference type="Proteomes" id="UP001603857"/>
    </source>
</evidence>